<protein>
    <submittedName>
        <fullName evidence="1">Uncharacterized protein</fullName>
    </submittedName>
</protein>
<proteinExistence type="predicted"/>
<reference evidence="1 2" key="1">
    <citation type="submission" date="2014-11" db="EMBL/GenBank/DDBJ databases">
        <title>Draft Genome Sequences of Paenibacillus polymyxa NRRL B-30509 and Paenibacillus terrae NRRL B-30644, Strains from a Poultry Environment that Produce Tridecaptin A and Paenicidins.</title>
        <authorList>
            <person name="van Belkum M.J."/>
            <person name="Lohans C.T."/>
            <person name="Vederas J.C."/>
        </authorList>
    </citation>
    <scope>NUCLEOTIDE SEQUENCE [LARGE SCALE GENOMIC DNA]</scope>
    <source>
        <strain evidence="1 2">NRRL B-30644</strain>
    </source>
</reference>
<evidence type="ECO:0000313" key="2">
    <source>
        <dbReference type="Proteomes" id="UP000032534"/>
    </source>
</evidence>
<sequence length="61" mass="6226">MGKIAKIVAISLALVVSFGINISVNPNTNIQGFVGYQWTDIGTFGHGPGGMTRSLGHGPGA</sequence>
<dbReference type="EMBL" id="JTHP01000129">
    <property type="protein sequence ID" value="KJD42372.1"/>
    <property type="molecule type" value="Genomic_DNA"/>
</dbReference>
<dbReference type="AlphaFoldDB" id="A0A0D7WXB1"/>
<name>A0A0D7WXB1_9BACL</name>
<keyword evidence="2" id="KW-1185">Reference proteome</keyword>
<gene>
    <name evidence="1" type="ORF">QD47_28530</name>
</gene>
<accession>A0A0D7WXB1</accession>
<dbReference type="Proteomes" id="UP000032534">
    <property type="component" value="Unassembled WGS sequence"/>
</dbReference>
<evidence type="ECO:0000313" key="1">
    <source>
        <dbReference type="EMBL" id="KJD42372.1"/>
    </source>
</evidence>
<comment type="caution">
    <text evidence="1">The sequence shown here is derived from an EMBL/GenBank/DDBJ whole genome shotgun (WGS) entry which is preliminary data.</text>
</comment>
<organism evidence="1 2">
    <name type="scientific">Paenibacillus terrae</name>
    <dbReference type="NCBI Taxonomy" id="159743"/>
    <lineage>
        <taxon>Bacteria</taxon>
        <taxon>Bacillati</taxon>
        <taxon>Bacillota</taxon>
        <taxon>Bacilli</taxon>
        <taxon>Bacillales</taxon>
        <taxon>Paenibacillaceae</taxon>
        <taxon>Paenibacillus</taxon>
    </lineage>
</organism>